<evidence type="ECO:0000256" key="1">
    <source>
        <dbReference type="ARBA" id="ARBA00006271"/>
    </source>
</evidence>
<dbReference type="PANTHER" id="PTHR11361">
    <property type="entry name" value="DNA MISMATCH REPAIR PROTEIN MUTS FAMILY MEMBER"/>
    <property type="match status" value="1"/>
</dbReference>
<dbReference type="InterPro" id="IPR027417">
    <property type="entry name" value="P-loop_NTPase"/>
</dbReference>
<dbReference type="InterPro" id="IPR000432">
    <property type="entry name" value="DNA_mismatch_repair_MutS_C"/>
</dbReference>
<comment type="caution">
    <text evidence="7">The sequence shown here is derived from an EMBL/GenBank/DDBJ whole genome shotgun (WGS) entry which is preliminary data.</text>
</comment>
<keyword evidence="8" id="KW-1185">Reference proteome</keyword>
<dbReference type="SUPFAM" id="SSF52540">
    <property type="entry name" value="P-loop containing nucleoside triphosphate hydrolases"/>
    <property type="match status" value="1"/>
</dbReference>
<feature type="domain" description="DNA mismatch repair proteins mutS family" evidence="6">
    <location>
        <begin position="779"/>
        <end position="795"/>
    </location>
</feature>
<dbReference type="Gene3D" id="3.40.50.300">
    <property type="entry name" value="P-loop containing nucleotide triphosphate hydrolases"/>
    <property type="match status" value="1"/>
</dbReference>
<evidence type="ECO:0000259" key="6">
    <source>
        <dbReference type="PROSITE" id="PS00486"/>
    </source>
</evidence>
<dbReference type="Gene3D" id="1.10.1420.10">
    <property type="match status" value="1"/>
</dbReference>
<protein>
    <recommendedName>
        <fullName evidence="6">DNA mismatch repair proteins mutS family domain-containing protein</fullName>
    </recommendedName>
</protein>
<evidence type="ECO:0000313" key="8">
    <source>
        <dbReference type="Proteomes" id="UP001447188"/>
    </source>
</evidence>
<dbReference type="InterPro" id="IPR045076">
    <property type="entry name" value="MutS"/>
</dbReference>
<dbReference type="EMBL" id="JBBBZM010000012">
    <property type="protein sequence ID" value="KAL0639351.1"/>
    <property type="molecule type" value="Genomic_DNA"/>
</dbReference>
<dbReference type="SMART" id="SM00534">
    <property type="entry name" value="MUTSac"/>
    <property type="match status" value="1"/>
</dbReference>
<keyword evidence="3" id="KW-0067">ATP-binding</keyword>
<evidence type="ECO:0000256" key="3">
    <source>
        <dbReference type="ARBA" id="ARBA00022840"/>
    </source>
</evidence>
<organism evidence="7 8">
    <name type="scientific">Discina gigas</name>
    <dbReference type="NCBI Taxonomy" id="1032678"/>
    <lineage>
        <taxon>Eukaryota</taxon>
        <taxon>Fungi</taxon>
        <taxon>Dikarya</taxon>
        <taxon>Ascomycota</taxon>
        <taxon>Pezizomycotina</taxon>
        <taxon>Pezizomycetes</taxon>
        <taxon>Pezizales</taxon>
        <taxon>Discinaceae</taxon>
        <taxon>Discina</taxon>
    </lineage>
</organism>
<dbReference type="PIRSF" id="PIRSF005813">
    <property type="entry name" value="MSH2"/>
    <property type="match status" value="1"/>
</dbReference>
<dbReference type="InterPro" id="IPR036187">
    <property type="entry name" value="DNA_mismatch_repair_MutS_sf"/>
</dbReference>
<evidence type="ECO:0000256" key="2">
    <source>
        <dbReference type="ARBA" id="ARBA00022741"/>
    </source>
</evidence>
<feature type="compositionally biased region" description="Low complexity" evidence="5">
    <location>
        <begin position="21"/>
        <end position="33"/>
    </location>
</feature>
<dbReference type="Proteomes" id="UP001447188">
    <property type="component" value="Unassembled WGS sequence"/>
</dbReference>
<feature type="region of interest" description="Disordered" evidence="5">
    <location>
        <begin position="1"/>
        <end position="78"/>
    </location>
</feature>
<dbReference type="CDD" id="cd03281">
    <property type="entry name" value="ABC_MSH5_euk"/>
    <property type="match status" value="1"/>
</dbReference>
<sequence>MPPTRLASAAFASQPQFHHPSSSYASRTGGSSTNAVPNSAKSRKLNPSHRPDDEDGQEQNGDNDDNDDNDDNADDDDDSEDIIMAVDHRGRRVGCAFYSVAEQKLSLMEDIEFPTSDCLEALKFHIKPTILLLPSRFDETIERSLNPDAKDEFATPYRISIRPTAEFSYASAKDKLATINISEESGPALTLHTPENIHDLSSGQQRRGNLLKLAGWINIDSRITVGCAGAVLAYLQRKASIESVHVGSGSGDGGITVAGIEMWSMSDVMFVNADTICSLQIFEDESHPNFHMQGPKGRGKEGLSLFGILNGTRSPLGHTMLKQWFLRPSLSIQVITERHASIAAFLRSDNLHILTAIGKSLRKVKNIPKILAALRRGQAGAGSGGGWMALAQFAFFALKIRSCLQEMSGVRSLVIYRKVIETIDVSQVQAVGQMIHDTIDFDESSLQRRVVVQRNVDDELDQMKRMYDGMDSMLSEVARQVVAGIPQDVATNLNVIYFPQLGYLIVVPSIEGSDPSGVGSNSESEVSDRPAYVGGDWEFQFCTGTSWYYKSPQMRQMDDYFGDVYGLICDREIELVHQLQVRVLEHAMMLTEYATVCAELDCLLALAEAADKYKYTRPTMNDENTIQIVKGRHPLQELCVSAYIENDTMLGGGEGEIGEIIIDDENTPEDEGSPAATLRGVGRADIGSSVDQKESSVPSMILLTGPNYSGKSIYLKQVALIVYMAHIGSFVPAESAVIGLTDKILTRIQTRESVSKVQSAFMIDLQQIAISLRLATRRSLLIVDEFGKGTDSSDGAGLACGVFEHLLDRGRGRPKVLAATHYHEIFENGFLTEHPYLQFAHMNVLLDHEAEEVENQITYLYKMELGRSTSSFGTCCAALNGIDPAIVSRAEDLILLAARGEDLVAACGRLSMGEMKELDEAEIVARLFLKEDFDSDSEVEDGGSSSRSRRKLEKILEGVTRVEEF</sequence>
<evidence type="ECO:0000256" key="4">
    <source>
        <dbReference type="ARBA" id="ARBA00023125"/>
    </source>
</evidence>
<dbReference type="InterPro" id="IPR011184">
    <property type="entry name" value="DNA_mismatch_repair_Msh2"/>
</dbReference>
<gene>
    <name evidence="7" type="ORF">Q9L58_001578</name>
</gene>
<reference evidence="7 8" key="1">
    <citation type="submission" date="2024-02" db="EMBL/GenBank/DDBJ databases">
        <title>Discinaceae phylogenomics.</title>
        <authorList>
            <person name="Dirks A.C."/>
            <person name="James T.Y."/>
        </authorList>
    </citation>
    <scope>NUCLEOTIDE SEQUENCE [LARGE SCALE GENOMIC DNA]</scope>
    <source>
        <strain evidence="7 8">ACD0624</strain>
    </source>
</reference>
<name>A0ABR3GTS9_9PEZI</name>
<feature type="compositionally biased region" description="Acidic residues" evidence="5">
    <location>
        <begin position="53"/>
        <end position="78"/>
    </location>
</feature>
<dbReference type="PANTHER" id="PTHR11361:SF20">
    <property type="entry name" value="MUTS PROTEIN HOMOLOG 5"/>
    <property type="match status" value="1"/>
</dbReference>
<dbReference type="SMART" id="SM00533">
    <property type="entry name" value="MUTSd"/>
    <property type="match status" value="1"/>
</dbReference>
<dbReference type="Pfam" id="PF00488">
    <property type="entry name" value="MutS_V"/>
    <property type="match status" value="1"/>
</dbReference>
<dbReference type="Pfam" id="PF05192">
    <property type="entry name" value="MutS_III"/>
    <property type="match status" value="1"/>
</dbReference>
<keyword evidence="4" id="KW-0238">DNA-binding</keyword>
<feature type="compositionally biased region" description="Polar residues" evidence="5">
    <location>
        <begin position="11"/>
        <end position="20"/>
    </location>
</feature>
<comment type="similarity">
    <text evidence="1">Belongs to the DNA mismatch repair MutS family.</text>
</comment>
<proteinExistence type="inferred from homology"/>
<dbReference type="SUPFAM" id="SSF48334">
    <property type="entry name" value="DNA repair protein MutS, domain III"/>
    <property type="match status" value="1"/>
</dbReference>
<accession>A0ABR3GTS9</accession>
<keyword evidence="2" id="KW-0547">Nucleotide-binding</keyword>
<dbReference type="PROSITE" id="PS00486">
    <property type="entry name" value="DNA_MISMATCH_REPAIR_2"/>
    <property type="match status" value="1"/>
</dbReference>
<evidence type="ECO:0000256" key="5">
    <source>
        <dbReference type="SAM" id="MobiDB-lite"/>
    </source>
</evidence>
<dbReference type="InterPro" id="IPR007696">
    <property type="entry name" value="DNA_mismatch_repair_MutS_core"/>
</dbReference>
<evidence type="ECO:0000313" key="7">
    <source>
        <dbReference type="EMBL" id="KAL0639351.1"/>
    </source>
</evidence>